<dbReference type="PANTHER" id="PTHR30011">
    <property type="entry name" value="ALKANESULFONATE MONOOXYGENASE-RELATED"/>
    <property type="match status" value="1"/>
</dbReference>
<feature type="domain" description="Luciferase-like" evidence="1">
    <location>
        <begin position="41"/>
        <end position="277"/>
    </location>
</feature>
<dbReference type="Pfam" id="PF00296">
    <property type="entry name" value="Bac_luciferase"/>
    <property type="match status" value="1"/>
</dbReference>
<evidence type="ECO:0000313" key="3">
    <source>
        <dbReference type="Proteomes" id="UP000252015"/>
    </source>
</evidence>
<dbReference type="SUPFAM" id="SSF51679">
    <property type="entry name" value="Bacterial luciferase-like"/>
    <property type="match status" value="1"/>
</dbReference>
<name>A0A375Z5F3_MYCSH</name>
<dbReference type="EMBL" id="UEGW01000001">
    <property type="protein sequence ID" value="SRX96140.1"/>
    <property type="molecule type" value="Genomic_DNA"/>
</dbReference>
<accession>A0A375Z5F3</accession>
<dbReference type="GO" id="GO:0016705">
    <property type="term" value="F:oxidoreductase activity, acting on paired donors, with incorporation or reduction of molecular oxygen"/>
    <property type="evidence" value="ECO:0007669"/>
    <property type="project" value="InterPro"/>
</dbReference>
<dbReference type="STRING" id="29313.BHQ16_05870"/>
<dbReference type="InterPro" id="IPR036661">
    <property type="entry name" value="Luciferase-like_sf"/>
</dbReference>
<keyword evidence="2" id="KW-0503">Monooxygenase</keyword>
<dbReference type="InterPro" id="IPR019921">
    <property type="entry name" value="Lucif-like_OxRdtase_Rv2161c"/>
</dbReference>
<dbReference type="InterPro" id="IPR011251">
    <property type="entry name" value="Luciferase-like_dom"/>
</dbReference>
<dbReference type="Proteomes" id="UP000252015">
    <property type="component" value="Unassembled WGS sequence"/>
</dbReference>
<dbReference type="InterPro" id="IPR051260">
    <property type="entry name" value="Diverse_substr_monoxygenases"/>
</dbReference>
<dbReference type="AlphaFoldDB" id="A0A375Z5F3"/>
<proteinExistence type="predicted"/>
<evidence type="ECO:0000259" key="1">
    <source>
        <dbReference type="Pfam" id="PF00296"/>
    </source>
</evidence>
<dbReference type="GO" id="GO:0004497">
    <property type="term" value="F:monooxygenase activity"/>
    <property type="evidence" value="ECO:0007669"/>
    <property type="project" value="UniProtKB-KW"/>
</dbReference>
<gene>
    <name evidence="2" type="ORF">MSP7336_04415</name>
</gene>
<dbReference type="Gene3D" id="3.20.20.30">
    <property type="entry name" value="Luciferase-like domain"/>
    <property type="match status" value="1"/>
</dbReference>
<protein>
    <submittedName>
        <fullName evidence="2">Monooxygenase [Rhodococcus jostii RHA1]</fullName>
    </submittedName>
</protein>
<dbReference type="NCBIfam" id="TIGR03619">
    <property type="entry name" value="F420_Rv2161c"/>
    <property type="match status" value="1"/>
</dbReference>
<dbReference type="PANTHER" id="PTHR30011:SF32">
    <property type="entry name" value="CONSERVED PROTEIN"/>
    <property type="match status" value="1"/>
</dbReference>
<keyword evidence="2" id="KW-0560">Oxidoreductase</keyword>
<organism evidence="2 3">
    <name type="scientific">Mycobacterium shimoidei</name>
    <dbReference type="NCBI Taxonomy" id="29313"/>
    <lineage>
        <taxon>Bacteria</taxon>
        <taxon>Bacillati</taxon>
        <taxon>Actinomycetota</taxon>
        <taxon>Actinomycetes</taxon>
        <taxon>Mycobacteriales</taxon>
        <taxon>Mycobacteriaceae</taxon>
        <taxon>Mycobacterium</taxon>
    </lineage>
</organism>
<keyword evidence="3" id="KW-1185">Reference proteome</keyword>
<sequence>MFSTETDTLADHRNSRFLVVAIPYVKVGLRLPQRLGVDLQHDVVEAARIAEAAGYASLWTYERLLFPQAPAEPYAPPNMPWPETSRQAADPLTVLTAAVTEKVRLGTAVLVAALHTPVQLAKGLATIDQISGGRVIAGMSTGWSTDELRAAGATRADRGRFLDETLDVFDAVWGPDPVTFRSPRVIIDNAAVLPKPVSKIPVMLGGGGSNLGRSTSSKALQRIAKRADGWLPLLGTPGAAGAAQLRARWDRIREMASDYGRDTSRMEMVVVGNVTFTPRPAGPDRSAFVGTLDQIMDDVQTAAEAGADELIVDLNLQDWFTSTQQMLETAVEIRERHS</sequence>
<reference evidence="2 3" key="1">
    <citation type="submission" date="2018-05" db="EMBL/GenBank/DDBJ databases">
        <authorList>
            <consortium name="IHU Genomes"/>
        </authorList>
    </citation>
    <scope>NUCLEOTIDE SEQUENCE [LARGE SCALE GENOMIC DNA]</scope>
    <source>
        <strain evidence="2 3">P7336</strain>
    </source>
</reference>
<evidence type="ECO:0000313" key="2">
    <source>
        <dbReference type="EMBL" id="SRX96140.1"/>
    </source>
</evidence>